<keyword evidence="2" id="KW-1185">Reference proteome</keyword>
<protein>
    <submittedName>
        <fullName evidence="1">Uncharacterized protein</fullName>
    </submittedName>
</protein>
<accession>A0ABW9YY72</accession>
<organism evidence="1 2">
    <name type="scientific">Microvirga arsenatis</name>
    <dbReference type="NCBI Taxonomy" id="2692265"/>
    <lineage>
        <taxon>Bacteria</taxon>
        <taxon>Pseudomonadati</taxon>
        <taxon>Pseudomonadota</taxon>
        <taxon>Alphaproteobacteria</taxon>
        <taxon>Hyphomicrobiales</taxon>
        <taxon>Methylobacteriaceae</taxon>
        <taxon>Microvirga</taxon>
    </lineage>
</organism>
<comment type="caution">
    <text evidence="1">The sequence shown here is derived from an EMBL/GenBank/DDBJ whole genome shotgun (WGS) entry which is preliminary data.</text>
</comment>
<dbReference type="RefSeq" id="WP_161725845.1">
    <property type="nucleotide sequence ID" value="NZ_JAAAXI010000025.1"/>
</dbReference>
<name>A0ABW9YY72_9HYPH</name>
<reference evidence="1 2" key="1">
    <citation type="submission" date="2020-01" db="EMBL/GenBank/DDBJ databases">
        <title>Microvirga sp. nov., an arsenate reduction bacterium isolated from Tibet hotspring sediments.</title>
        <authorList>
            <person name="Yuan C.-G."/>
        </authorList>
    </citation>
    <scope>NUCLEOTIDE SEQUENCE [LARGE SCALE GENOMIC DNA]</scope>
    <source>
        <strain evidence="1 2">SYSU G3D203</strain>
    </source>
</reference>
<dbReference type="EMBL" id="JAAAXJ010000005">
    <property type="protein sequence ID" value="NBJ25140.1"/>
    <property type="molecule type" value="Genomic_DNA"/>
</dbReference>
<sequence length="152" mass="16519">MQKHADLPQAGAIPPATRKAIAACLRQGLSLRKTVAETGAPFSWVRRVHALLNDVGTTHSKRQPPEDPTHDEIVQHETDGEMAYEELVAINAAVLADLEREFGSPENCPSLAEAREPPEEFLPFRRMLPANVTALVLGDPPPGWSALCLRAG</sequence>
<gene>
    <name evidence="1" type="ORF">GR303_12350</name>
</gene>
<evidence type="ECO:0000313" key="1">
    <source>
        <dbReference type="EMBL" id="NBJ25140.1"/>
    </source>
</evidence>
<dbReference type="Proteomes" id="UP000818323">
    <property type="component" value="Unassembled WGS sequence"/>
</dbReference>
<proteinExistence type="predicted"/>
<evidence type="ECO:0000313" key="2">
    <source>
        <dbReference type="Proteomes" id="UP000818323"/>
    </source>
</evidence>